<dbReference type="RefSeq" id="WP_012527037.1">
    <property type="nucleotide sequence ID" value="NC_011891.1"/>
</dbReference>
<reference evidence="2" key="1">
    <citation type="submission" date="2009-01" db="EMBL/GenBank/DDBJ databases">
        <title>Complete sequence of Anaeromyxobacter dehalogenans 2CP-1.</title>
        <authorList>
            <consortium name="US DOE Joint Genome Institute"/>
            <person name="Lucas S."/>
            <person name="Copeland A."/>
            <person name="Lapidus A."/>
            <person name="Glavina del Rio T."/>
            <person name="Dalin E."/>
            <person name="Tice H."/>
            <person name="Bruce D."/>
            <person name="Goodwin L."/>
            <person name="Pitluck S."/>
            <person name="Saunders E."/>
            <person name="Brettin T."/>
            <person name="Detter J.C."/>
            <person name="Han C."/>
            <person name="Larimer F."/>
            <person name="Land M."/>
            <person name="Hauser L."/>
            <person name="Kyrpides N."/>
            <person name="Ovchinnikova G."/>
            <person name="Beliaev A.S."/>
            <person name="Richardson P."/>
        </authorList>
    </citation>
    <scope>NUCLEOTIDE SEQUENCE</scope>
    <source>
        <strain evidence="2">2CP-1</strain>
    </source>
</reference>
<evidence type="ECO:0008006" key="4">
    <source>
        <dbReference type="Google" id="ProtNLM"/>
    </source>
</evidence>
<evidence type="ECO:0000256" key="1">
    <source>
        <dbReference type="SAM" id="SignalP"/>
    </source>
</evidence>
<organism evidence="2 3">
    <name type="scientific">Anaeromyxobacter dehalogenans (strain ATCC BAA-258 / DSM 21875 / 2CP-1)</name>
    <dbReference type="NCBI Taxonomy" id="455488"/>
    <lineage>
        <taxon>Bacteria</taxon>
        <taxon>Pseudomonadati</taxon>
        <taxon>Myxococcota</taxon>
        <taxon>Myxococcia</taxon>
        <taxon>Myxococcales</taxon>
        <taxon>Cystobacterineae</taxon>
        <taxon>Anaeromyxobacteraceae</taxon>
        <taxon>Anaeromyxobacter</taxon>
    </lineage>
</organism>
<evidence type="ECO:0000313" key="2">
    <source>
        <dbReference type="EMBL" id="ACL66483.1"/>
    </source>
</evidence>
<dbReference type="Proteomes" id="UP000007089">
    <property type="component" value="Chromosome"/>
</dbReference>
<sequence length="213" mass="21983">MHRTLAAFAPFAAAAALLAAPAPARAFFSLELHYGVERADATSLKHGLDAALSDTARLKNSAQIVGGLATLKLGVLELGAVADRTWKKDGPSITAVGGLAGLGFDVGAIRLEALGEAGGRRYGDFLKDPAVITRGSNAEWLAYVGVRPGIAYRAELGGGLGFLIGVWGFARWDVTSKNVPVTVRPSEGGPDTSAEYELGGVTFGATGRVGIDF</sequence>
<feature type="signal peptide" evidence="1">
    <location>
        <begin position="1"/>
        <end position="26"/>
    </location>
</feature>
<dbReference type="KEGG" id="acp:A2cp1_3148"/>
<keyword evidence="1" id="KW-0732">Signal</keyword>
<gene>
    <name evidence="2" type="ordered locus">A2cp1_3148</name>
</gene>
<dbReference type="AlphaFoldDB" id="B8JG80"/>
<dbReference type="EMBL" id="CP001359">
    <property type="protein sequence ID" value="ACL66483.1"/>
    <property type="molecule type" value="Genomic_DNA"/>
</dbReference>
<name>B8JG80_ANAD2</name>
<keyword evidence="3" id="KW-1185">Reference proteome</keyword>
<dbReference type="HOGENOM" id="CLU_1500539_0_0_7"/>
<evidence type="ECO:0000313" key="3">
    <source>
        <dbReference type="Proteomes" id="UP000007089"/>
    </source>
</evidence>
<proteinExistence type="predicted"/>
<feature type="chain" id="PRO_5002875252" description="Outer membrane protein beta-barrel domain-containing protein" evidence="1">
    <location>
        <begin position="27"/>
        <end position="213"/>
    </location>
</feature>
<protein>
    <recommendedName>
        <fullName evidence="4">Outer membrane protein beta-barrel domain-containing protein</fullName>
    </recommendedName>
</protein>
<accession>B8JG80</accession>